<dbReference type="InterPro" id="IPR027417">
    <property type="entry name" value="P-loop_NTPase"/>
</dbReference>
<feature type="domain" description="Nephrocystin 3-like N-terminal" evidence="5">
    <location>
        <begin position="598"/>
        <end position="747"/>
    </location>
</feature>
<comment type="similarity">
    <text evidence="1">Belongs to the putative lipase ROG1 family.</text>
</comment>
<keyword evidence="2" id="KW-0677">Repeat</keyword>
<evidence type="ECO:0000256" key="2">
    <source>
        <dbReference type="ARBA" id="ARBA00022737"/>
    </source>
</evidence>
<dbReference type="SUPFAM" id="SSF52540">
    <property type="entry name" value="P-loop containing nucleoside triphosphate hydrolases"/>
    <property type="match status" value="1"/>
</dbReference>
<organism evidence="6 7">
    <name type="scientific">Rhinocladiella mackenziei CBS 650.93</name>
    <dbReference type="NCBI Taxonomy" id="1442369"/>
    <lineage>
        <taxon>Eukaryota</taxon>
        <taxon>Fungi</taxon>
        <taxon>Dikarya</taxon>
        <taxon>Ascomycota</taxon>
        <taxon>Pezizomycotina</taxon>
        <taxon>Eurotiomycetes</taxon>
        <taxon>Chaetothyriomycetidae</taxon>
        <taxon>Chaetothyriales</taxon>
        <taxon>Herpotrichiellaceae</taxon>
        <taxon>Rhinocladiella</taxon>
    </lineage>
</organism>
<dbReference type="SUPFAM" id="SSF48403">
    <property type="entry name" value="Ankyrin repeat"/>
    <property type="match status" value="1"/>
</dbReference>
<dbReference type="SUPFAM" id="SSF53474">
    <property type="entry name" value="alpha/beta-Hydrolases"/>
    <property type="match status" value="1"/>
</dbReference>
<dbReference type="Pfam" id="PF24883">
    <property type="entry name" value="NPHP3_N"/>
    <property type="match status" value="1"/>
</dbReference>
<dbReference type="VEuPathDB" id="FungiDB:Z518_07188"/>
<dbReference type="PANTHER" id="PTHR10039">
    <property type="entry name" value="AMELOGENIN"/>
    <property type="match status" value="1"/>
</dbReference>
<dbReference type="Gene3D" id="3.40.50.300">
    <property type="entry name" value="P-loop containing nucleotide triphosphate hydrolases"/>
    <property type="match status" value="1"/>
</dbReference>
<dbReference type="Pfam" id="PF05057">
    <property type="entry name" value="DUF676"/>
    <property type="match status" value="1"/>
</dbReference>
<proteinExistence type="inferred from homology"/>
<feature type="region of interest" description="Disordered" evidence="3">
    <location>
        <begin position="1"/>
        <end position="35"/>
    </location>
</feature>
<evidence type="ECO:0000256" key="1">
    <source>
        <dbReference type="ARBA" id="ARBA00007920"/>
    </source>
</evidence>
<keyword evidence="7" id="KW-1185">Reference proteome</keyword>
<dbReference type="GeneID" id="25295259"/>
<dbReference type="RefSeq" id="XP_013270771.1">
    <property type="nucleotide sequence ID" value="XM_013415317.1"/>
</dbReference>
<dbReference type="InterPro" id="IPR007751">
    <property type="entry name" value="DUF676_lipase-like"/>
</dbReference>
<reference evidence="6 7" key="1">
    <citation type="submission" date="2015-01" db="EMBL/GenBank/DDBJ databases">
        <title>The Genome Sequence of Rhinocladiella mackenzie CBS 650.93.</title>
        <authorList>
            <consortium name="The Broad Institute Genomics Platform"/>
            <person name="Cuomo C."/>
            <person name="de Hoog S."/>
            <person name="Gorbushina A."/>
            <person name="Stielow B."/>
            <person name="Teixiera M."/>
            <person name="Abouelleil A."/>
            <person name="Chapman S.B."/>
            <person name="Priest M."/>
            <person name="Young S.K."/>
            <person name="Wortman J."/>
            <person name="Nusbaum C."/>
            <person name="Birren B."/>
        </authorList>
    </citation>
    <scope>NUCLEOTIDE SEQUENCE [LARGE SCALE GENOMIC DNA]</scope>
    <source>
        <strain evidence="6 7">CBS 650.93</strain>
    </source>
</reference>
<feature type="domain" description="DUF676" evidence="4">
    <location>
        <begin position="65"/>
        <end position="193"/>
    </location>
</feature>
<sequence length="1334" mass="152338">MDFRKILGRKSKSKGQAEPSLAHCSSGASSRTESVTTLVEPYPPREKYGLFILHEPPAGETQVDIVAVHGLGGDWEGTWTDDTTHQMWLRDFIPNQWGEARVLSFGYDSTFAFSHSVADIDDSAVDLINRLDGERQVQSAKKRPIIFVAHSLGGVVVKRALMLANERSDHWGNLRDQARCAIFFAVPHRGSDLAFWANLATRALSFASLGTHGNTNFVNALKRNSSEFAKISMGFIQPAGKLSSIRTFYETVKITNQLVVDKDSASLGLTNELAVPISGADHRNICKFDRQDSQKYRPVANALAAMSELLATLEPSSIREHAAHLARKANQAWESRVSSVPTINDDLTWPLHMPQYQMWYHDSSLDNFPRLLRFQYDCTSEWEANLAKVFQENLRKRREDAHESRPAHIITFVGPQTRSTYSGNLAVALPQSLIGQIFTRFPECIVETTNRHQETRKDFLDADWDIGELDKASRHCWRDLLDSHASNWRALWILLELAMRSLKEPIVVLLSSFDEEAYTCLRNGLEYLQSANMFESGSVNKRRCRWLVMGRPFCDVPGRFKERSIILSEAEEMEECRSALYFAELHARRDRVHTPASGTNLWIWEHKEYKRWLKQPSGLLWIYGKPGSGKSTLAKTILQAHDFRADGYLRADFFYSARGGPVETGHILMLRSILYQLLTQKEELFSYFQPKFRRLRGAEPGAIAWTFRDLASILLSFAEVRKANGPFHNPALKFFVVLDGFDESNPKVDIDHGPGNKGKEIERQRVLKLFHSLCSTKGSAIFRAVVLSRPDRDIRDLLRGTFAIDVKNENENDITRIVQLGLTTLWTHMKEEENEDRYVQPFSERDLAFDLDSDEESIEEGVNVRSSGAPEILETPQLDFARKYLLDKADGVILWVVMIIKELIKIAKSGVFTVAKLESMLSTIPTSVQELYEDILRRIKSRGTEDKRQSQYIVSWLLFTERTMRVDEFRDAFAMFSWTSSNRTRDFLDKNRVGSFASSWSPVRSLLENTCGGLVEIVPTERKSTQTPWERKGVSPEDQIQLIHQTAKDFLLANPDPVLFNVDYAESLRTIATTCVNYLIMTFPLERRCYFFSQTLIPERVYEIFVKYIQDRPLLIYTFEYLQSLFEDANWKEDERISTFAPLAHYLSQSKIARGSLWWLVQVLQSQAMPDDVGLQSAASRPENAWPSVQECRWDSTPSTKLASAQLEFQLLFDGIEPNHSSEYCSYDSEETEFQRLQLLSLRRKRYLCECLMAACRLGLLNAARTLVAAKAPFNGVNGLRPSIPLNEARQYQHYDIEKFLTSTGADSNLGPIGPREPEDLVWNVRSVDSPHWD</sequence>
<feature type="compositionally biased region" description="Basic residues" evidence="3">
    <location>
        <begin position="1"/>
        <end position="13"/>
    </location>
</feature>
<evidence type="ECO:0000259" key="5">
    <source>
        <dbReference type="Pfam" id="PF24883"/>
    </source>
</evidence>
<dbReference type="InterPro" id="IPR029058">
    <property type="entry name" value="AB_hydrolase_fold"/>
</dbReference>
<evidence type="ECO:0000313" key="7">
    <source>
        <dbReference type="Proteomes" id="UP000053617"/>
    </source>
</evidence>
<gene>
    <name evidence="6" type="ORF">Z518_07188</name>
</gene>
<dbReference type="OrthoDB" id="5086500at2759"/>
<name>A0A0D2J3S0_9EURO</name>
<dbReference type="HOGENOM" id="CLU_258846_0_0_1"/>
<evidence type="ECO:0000256" key="3">
    <source>
        <dbReference type="SAM" id="MobiDB-lite"/>
    </source>
</evidence>
<accession>A0A0D2J3S0</accession>
<dbReference type="InterPro" id="IPR036770">
    <property type="entry name" value="Ankyrin_rpt-contain_sf"/>
</dbReference>
<dbReference type="Proteomes" id="UP000053617">
    <property type="component" value="Unassembled WGS sequence"/>
</dbReference>
<dbReference type="Gene3D" id="3.40.50.1820">
    <property type="entry name" value="alpha/beta hydrolase"/>
    <property type="match status" value="1"/>
</dbReference>
<feature type="compositionally biased region" description="Polar residues" evidence="3">
    <location>
        <begin position="26"/>
        <end position="35"/>
    </location>
</feature>
<dbReference type="InterPro" id="IPR056884">
    <property type="entry name" value="NPHP3-like_N"/>
</dbReference>
<evidence type="ECO:0000313" key="6">
    <source>
        <dbReference type="EMBL" id="KIX03635.1"/>
    </source>
</evidence>
<protein>
    <submittedName>
        <fullName evidence="6">Rhinocladiella mackenziei CBS 650.93 unplaced genomic scaffold supercont1.5, whole genome shotgun sequence</fullName>
    </submittedName>
</protein>
<evidence type="ECO:0000259" key="4">
    <source>
        <dbReference type="Pfam" id="PF05057"/>
    </source>
</evidence>
<dbReference type="EMBL" id="KN847479">
    <property type="protein sequence ID" value="KIX03635.1"/>
    <property type="molecule type" value="Genomic_DNA"/>
</dbReference>